<comment type="caution">
    <text evidence="2">The sequence shown here is derived from an EMBL/GenBank/DDBJ whole genome shotgun (WGS) entry which is preliminary data.</text>
</comment>
<proteinExistence type="predicted"/>
<protein>
    <submittedName>
        <fullName evidence="2">Uncharacterized protein</fullName>
    </submittedName>
</protein>
<reference evidence="3" key="1">
    <citation type="submission" date="2015-03" db="EMBL/GenBank/DDBJ databases">
        <authorList>
            <consortium name="Pathogen Informatics"/>
        </authorList>
    </citation>
    <scope>NUCLEOTIDE SEQUENCE [LARGE SCALE GENOMIC DNA]</scope>
    <source>
        <strain evidence="3">N09902308</strain>
    </source>
</reference>
<dbReference type="EMBL" id="CSBK01000593">
    <property type="protein sequence ID" value="COX61186.1"/>
    <property type="molecule type" value="Genomic_DNA"/>
</dbReference>
<feature type="compositionally biased region" description="Pro residues" evidence="1">
    <location>
        <begin position="88"/>
        <end position="102"/>
    </location>
</feature>
<accession>A0A916P7M4</accession>
<evidence type="ECO:0000256" key="1">
    <source>
        <dbReference type="SAM" id="MobiDB-lite"/>
    </source>
</evidence>
<sequence length="227" mass="23373">MPTSANPRLMMGLWVNAVPAANTPDSCWPTLPAPDTSAGVPKPTIAVLYSPDIPEPTFSTPEFSVPTLRTPEPAPANAACAWFHQPELPAPKLPKPDTPPAPELKKPDDGVAVAFPKPGVGGTMMIGTLLSGTLMLRARLSGSGSIVKPPGNIVIGSSTPDASMVNGIAFCGMLRPPGNSVKAGRPPDTSILSGIGDVVIVGMVTVGRVSARLPVVALLGPVWIRMP</sequence>
<dbReference type="AlphaFoldDB" id="A0A916P7M4"/>
<organism evidence="2 3">
    <name type="scientific">Mycobacterium tuberculosis</name>
    <dbReference type="NCBI Taxonomy" id="1773"/>
    <lineage>
        <taxon>Bacteria</taxon>
        <taxon>Bacillati</taxon>
        <taxon>Actinomycetota</taxon>
        <taxon>Actinomycetes</taxon>
        <taxon>Mycobacteriales</taxon>
        <taxon>Mycobacteriaceae</taxon>
        <taxon>Mycobacterium</taxon>
        <taxon>Mycobacterium tuberculosis complex</taxon>
    </lineage>
</organism>
<dbReference type="Proteomes" id="UP000039021">
    <property type="component" value="Unassembled WGS sequence"/>
</dbReference>
<name>A0A916P7M4_MYCTX</name>
<gene>
    <name evidence="2" type="ORF">ERS007739_01513</name>
</gene>
<evidence type="ECO:0000313" key="3">
    <source>
        <dbReference type="Proteomes" id="UP000039021"/>
    </source>
</evidence>
<evidence type="ECO:0000313" key="2">
    <source>
        <dbReference type="EMBL" id="COX61186.1"/>
    </source>
</evidence>
<feature type="region of interest" description="Disordered" evidence="1">
    <location>
        <begin position="87"/>
        <end position="110"/>
    </location>
</feature>